<name>A0ACA9YBS2_9ASCO</name>
<dbReference type="Proteomes" id="UP001152531">
    <property type="component" value="Unassembled WGS sequence"/>
</dbReference>
<evidence type="ECO:0000313" key="1">
    <source>
        <dbReference type="EMBL" id="CAH6722231.1"/>
    </source>
</evidence>
<evidence type="ECO:0000313" key="2">
    <source>
        <dbReference type="Proteomes" id="UP001152531"/>
    </source>
</evidence>
<proteinExistence type="predicted"/>
<dbReference type="EMBL" id="CALSDN010000008">
    <property type="protein sequence ID" value="CAH6722231.1"/>
    <property type="molecule type" value="Genomic_DNA"/>
</dbReference>
<keyword evidence="1" id="KW-0413">Isomerase</keyword>
<gene>
    <name evidence="1" type="ORF">CLIB1444_08S04808</name>
</gene>
<accession>A0ACA9YBS2</accession>
<reference evidence="1" key="1">
    <citation type="submission" date="2022-06" db="EMBL/GenBank/DDBJ databases">
        <authorList>
            <person name="Legras J.-L."/>
            <person name="Devillers H."/>
            <person name="Grondin C."/>
        </authorList>
    </citation>
    <scope>NUCLEOTIDE SEQUENCE</scope>
    <source>
        <strain evidence="1">CLIB 1444</strain>
    </source>
</reference>
<protein>
    <submittedName>
        <fullName evidence="1">Peptidyl-prolyl cis-trans isomerase</fullName>
    </submittedName>
</protein>
<organism evidence="1 2">
    <name type="scientific">[Candida] jaroonii</name>
    <dbReference type="NCBI Taxonomy" id="467808"/>
    <lineage>
        <taxon>Eukaryota</taxon>
        <taxon>Fungi</taxon>
        <taxon>Dikarya</taxon>
        <taxon>Ascomycota</taxon>
        <taxon>Saccharomycotina</taxon>
        <taxon>Pichiomycetes</taxon>
        <taxon>Debaryomycetaceae</taxon>
        <taxon>Yamadazyma</taxon>
    </lineage>
</organism>
<sequence>MYGQPYGYKGCKITQVNHSFFQGGDELTTSIYNGPFDDENFIHNHDPYRISMFHDNPNANVSQFRITGKKIPDFDGKYVVFGEVIEGFNIVDDILSIKRYRDKPVEDITIVDCGEF</sequence>
<keyword evidence="2" id="KW-1185">Reference proteome</keyword>
<comment type="caution">
    <text evidence="1">The sequence shown here is derived from an EMBL/GenBank/DDBJ whole genome shotgun (WGS) entry which is preliminary data.</text>
</comment>